<dbReference type="PANTHER" id="PTHR31793">
    <property type="entry name" value="4-HYDROXYBENZOYL-COA THIOESTERASE FAMILY MEMBER"/>
    <property type="match status" value="1"/>
</dbReference>
<dbReference type="InterPro" id="IPR029069">
    <property type="entry name" value="HotDog_dom_sf"/>
</dbReference>
<comment type="caution">
    <text evidence="3">The sequence shown here is derived from an EMBL/GenBank/DDBJ whole genome shotgun (WGS) entry which is preliminary data.</text>
</comment>
<proteinExistence type="inferred from homology"/>
<sequence>MANETLEAFKQRMALTLTQDIQWGDMDAFRHVNNTIYFRYFENIRIRYFDHTGVNELMKQSQIGPILGSTDCRFMAPLTYPDTITIGTCITDRGDKRFTMSYEIFSHQQQKIVASGSGVIVYYDYNNNTSCQIPQQIIEAIDK</sequence>
<dbReference type="SUPFAM" id="SSF54637">
    <property type="entry name" value="Thioesterase/thiol ester dehydrase-isomerase"/>
    <property type="match status" value="1"/>
</dbReference>
<comment type="similarity">
    <text evidence="1">Belongs to the 4-hydroxybenzoyl-CoA thioesterase family.</text>
</comment>
<gene>
    <name evidence="3" type="ORF">GCM10022278_32700</name>
</gene>
<name>A0ABP7PXW7_9GAMM</name>
<evidence type="ECO:0000313" key="4">
    <source>
        <dbReference type="Proteomes" id="UP001501337"/>
    </source>
</evidence>
<dbReference type="Gene3D" id="3.10.129.10">
    <property type="entry name" value="Hotdog Thioesterase"/>
    <property type="match status" value="1"/>
</dbReference>
<evidence type="ECO:0000256" key="1">
    <source>
        <dbReference type="ARBA" id="ARBA00005953"/>
    </source>
</evidence>
<dbReference type="Pfam" id="PF13279">
    <property type="entry name" value="4HBT_2"/>
    <property type="match status" value="1"/>
</dbReference>
<evidence type="ECO:0000313" key="3">
    <source>
        <dbReference type="EMBL" id="GAA3972882.1"/>
    </source>
</evidence>
<dbReference type="RefSeq" id="WP_344808366.1">
    <property type="nucleotide sequence ID" value="NZ_BAABBO010000016.1"/>
</dbReference>
<keyword evidence="4" id="KW-1185">Reference proteome</keyword>
<dbReference type="Proteomes" id="UP001501337">
    <property type="component" value="Unassembled WGS sequence"/>
</dbReference>
<accession>A0ABP7PXW7</accession>
<dbReference type="CDD" id="cd00586">
    <property type="entry name" value="4HBT"/>
    <property type="match status" value="1"/>
</dbReference>
<protein>
    <submittedName>
        <fullName evidence="3">Thioesterase family protein</fullName>
    </submittedName>
</protein>
<reference evidence="4" key="1">
    <citation type="journal article" date="2019" name="Int. J. Syst. Evol. Microbiol.">
        <title>The Global Catalogue of Microorganisms (GCM) 10K type strain sequencing project: providing services to taxonomists for standard genome sequencing and annotation.</title>
        <authorList>
            <consortium name="The Broad Institute Genomics Platform"/>
            <consortium name="The Broad Institute Genome Sequencing Center for Infectious Disease"/>
            <person name="Wu L."/>
            <person name="Ma J."/>
        </authorList>
    </citation>
    <scope>NUCLEOTIDE SEQUENCE [LARGE SCALE GENOMIC DNA]</scope>
    <source>
        <strain evidence="4">JCM 17555</strain>
    </source>
</reference>
<organism evidence="3 4">
    <name type="scientific">Allohahella marinimesophila</name>
    <dbReference type="NCBI Taxonomy" id="1054972"/>
    <lineage>
        <taxon>Bacteria</taxon>
        <taxon>Pseudomonadati</taxon>
        <taxon>Pseudomonadota</taxon>
        <taxon>Gammaproteobacteria</taxon>
        <taxon>Oceanospirillales</taxon>
        <taxon>Hahellaceae</taxon>
        <taxon>Allohahella</taxon>
    </lineage>
</organism>
<keyword evidence="2" id="KW-0378">Hydrolase</keyword>
<dbReference type="EMBL" id="BAABBO010000016">
    <property type="protein sequence ID" value="GAA3972882.1"/>
    <property type="molecule type" value="Genomic_DNA"/>
</dbReference>
<evidence type="ECO:0000256" key="2">
    <source>
        <dbReference type="ARBA" id="ARBA00022801"/>
    </source>
</evidence>
<dbReference type="InterPro" id="IPR050563">
    <property type="entry name" value="4-hydroxybenzoyl-CoA_TE"/>
</dbReference>
<dbReference type="PANTHER" id="PTHR31793:SF27">
    <property type="entry name" value="NOVEL THIOESTERASE SUPERFAMILY DOMAIN AND SAPOSIN A-TYPE DOMAIN CONTAINING PROTEIN (0610012H03RIK)"/>
    <property type="match status" value="1"/>
</dbReference>